<organism evidence="1 2">
    <name type="scientific">Pneumocystis oryctolagi</name>
    <dbReference type="NCBI Taxonomy" id="42067"/>
    <lineage>
        <taxon>Eukaryota</taxon>
        <taxon>Fungi</taxon>
        <taxon>Dikarya</taxon>
        <taxon>Ascomycota</taxon>
        <taxon>Taphrinomycotina</taxon>
        <taxon>Pneumocystomycetes</taxon>
        <taxon>Pneumocystaceae</taxon>
        <taxon>Pneumocystis</taxon>
    </lineage>
</organism>
<sequence>MSESEFENKFENEESSDTFQGFDTDIDKNHTSNDQKYSIENKKRKKNFLSQQEIENFNKNENLFKSNYFKLQIDELLHETELDSEDVKDIEHYISEIKNIIENIPEKEENDINSIMKEMEKLDICIPFPEQKPSKDSKYKFSYYKPTNISIVGSFPLRTLIKEEVNIDLAVQMPEKIFQKKDYMNYRYFYKRSYYLASLAVGIKKSRQFQGKMSFQLFNGDQLKPIIVISFIKDKKIINHKEKWNIFIIPSISQDVFQSHKLFCDKSCITLSNCPTPNYNFSILSDCTIYQHHIMQYSCLQSYSAFKDASILGKIWLKRRGFTSQKIGFGSFEWNMIIIYHLKHEENQFFRKYTSYHLFKMALQFLATRNLLEDPVYMDFKKDSVQLSKKKPYFFTFNGLNILEKLSDFDFQLIQLYASITLKSLNSYEDNFKSIFLEKVDIIPLQFDCYYSVPVPKNWIELSKEHLYEVSLKEKSFSLKLINIIKKALGNRIFQIVSITDSKNIIWDINSEFPSNTISDKIYIGILIDQENSQRIVERGPSPEDIDATKKFQEFWGKKSELRRFKDGSILESVVWDVKNKLWLVRDIMNFAVDNFIESNLSKTCHFFGPEYDKYIDFPKENWPVEFSQVRNAFDSLVKQIKSIENFQLQISSIMPSSDFSRYTASNFHFFLDSDLKKCYTKPCDIIIKFESSGKWPDDLKAIQKTKLAFLIKLSEELYSQKSIISKVGLENVDSMCLNTGFLDIRYENFIFRLRIHHDREKTLLQKELKDNSSQYRRDVLKKGLKLYDETYIWKPSHTLIFQNLCYKFKALSLSIRLTKKWFHSHLLSFHVPEILIELIVAKVFINSAPWTPPATANTGFLRCLSMLASWDWRSSPLIVDLSENLSSETYKIIENDFSTFRKQDPGINSGAMYIACNYKDDYYTWIWNKPNRAISGRITMLAKKSLHILALMNKKEIYKAFLPSLNDFDFIIYLNKISEITENSKIFEQTIFPKPDIIDMFIKQLEDIYNDSFIFFYNRLEKSIIAGVINPYILSPKSWRVNLGFSSMLLQDKKNNENVVCANILSMLGEIERLGGNLVKKIDIKNLDCINNIK</sequence>
<evidence type="ECO:0000313" key="2">
    <source>
        <dbReference type="Proteomes" id="UP000768646"/>
    </source>
</evidence>
<comment type="caution">
    <text evidence="1">The sequence shown here is derived from an EMBL/GenBank/DDBJ whole genome shotgun (WGS) entry which is preliminary data.</text>
</comment>
<gene>
    <name evidence="1" type="ORF">PORY_002026</name>
</gene>
<keyword evidence="2" id="KW-1185">Reference proteome</keyword>
<dbReference type="EMBL" id="JABTEG010000007">
    <property type="protein sequence ID" value="KAG4304633.1"/>
    <property type="molecule type" value="Genomic_DNA"/>
</dbReference>
<proteinExistence type="predicted"/>
<evidence type="ECO:0000313" key="1">
    <source>
        <dbReference type="EMBL" id="KAG4304633.1"/>
    </source>
</evidence>
<protein>
    <submittedName>
        <fullName evidence="1">Uncharacterized protein</fullName>
    </submittedName>
</protein>
<accession>A0ACB7CAP6</accession>
<name>A0ACB7CAP6_9ASCO</name>
<reference evidence="1 2" key="1">
    <citation type="journal article" date="2021" name="Commun. Biol.">
        <title>Genomic insights into the host specific adaptation of the Pneumocystis genus.</title>
        <authorList>
            <person name="Cisse O.H."/>
            <person name="Ma L."/>
            <person name="Dekker J.P."/>
            <person name="Khil P.P."/>
            <person name="Youn J.-H."/>
            <person name="Brenchley J.M."/>
            <person name="Blair R."/>
            <person name="Pahar B."/>
            <person name="Chabe M."/>
            <person name="Van Rompay K.K.A."/>
            <person name="Keesler R."/>
            <person name="Sukura A."/>
            <person name="Hirsch V."/>
            <person name="Kutty G."/>
            <person name="Liu Y."/>
            <person name="Peng L."/>
            <person name="Chen J."/>
            <person name="Song J."/>
            <person name="Weissenbacher-Lang C."/>
            <person name="Xu J."/>
            <person name="Upham N.S."/>
            <person name="Stajich J.E."/>
            <person name="Cuomo C.A."/>
            <person name="Cushion M.T."/>
            <person name="Kovacs J.A."/>
        </authorList>
    </citation>
    <scope>NUCLEOTIDE SEQUENCE [LARGE SCALE GENOMIC DNA]</scope>
    <source>
        <strain evidence="1 2">RABM</strain>
    </source>
</reference>
<dbReference type="Proteomes" id="UP000768646">
    <property type="component" value="Unassembled WGS sequence"/>
</dbReference>